<dbReference type="RefSeq" id="WP_162337301.1">
    <property type="nucleotide sequence ID" value="NZ_JBHSRQ010000011.1"/>
</dbReference>
<dbReference type="HAMAP" id="MF_00416">
    <property type="entry name" value="FlgI"/>
    <property type="match status" value="1"/>
</dbReference>
<comment type="caution">
    <text evidence="8">The sequence shown here is derived from an EMBL/GenBank/DDBJ whole genome shotgun (WGS) entry which is preliminary data.</text>
</comment>
<comment type="function">
    <text evidence="1 6">Assembles around the rod to form the L-ring and probably protects the motor/basal body from shearing forces during rotation.</text>
</comment>
<evidence type="ECO:0000256" key="4">
    <source>
        <dbReference type="ARBA" id="ARBA00022729"/>
    </source>
</evidence>
<evidence type="ECO:0000256" key="1">
    <source>
        <dbReference type="ARBA" id="ARBA00002591"/>
    </source>
</evidence>
<comment type="similarity">
    <text evidence="3 6">Belongs to the FlgI family.</text>
</comment>
<evidence type="ECO:0000313" key="8">
    <source>
        <dbReference type="EMBL" id="KAF1725840.1"/>
    </source>
</evidence>
<organism evidence="8 9">
    <name type="scientific">Pseudoxanthomonas japonensis</name>
    <dbReference type="NCBI Taxonomy" id="69284"/>
    <lineage>
        <taxon>Bacteria</taxon>
        <taxon>Pseudomonadati</taxon>
        <taxon>Pseudomonadota</taxon>
        <taxon>Gammaproteobacteria</taxon>
        <taxon>Lysobacterales</taxon>
        <taxon>Lysobacteraceae</taxon>
        <taxon>Pseudoxanthomonas</taxon>
    </lineage>
</organism>
<keyword evidence="7" id="KW-1133">Transmembrane helix</keyword>
<proteinExistence type="inferred from homology"/>
<keyword evidence="8" id="KW-0282">Flagellum</keyword>
<reference evidence="8 9" key="1">
    <citation type="submission" date="2017-10" db="EMBL/GenBank/DDBJ databases">
        <title>Whole genome sequencing of members of genus Pseudoxanthomonas.</title>
        <authorList>
            <person name="Kumar S."/>
            <person name="Bansal K."/>
            <person name="Kaur A."/>
            <person name="Patil P."/>
            <person name="Sharma S."/>
            <person name="Patil P.B."/>
        </authorList>
    </citation>
    <scope>NUCLEOTIDE SEQUENCE [LARGE SCALE GENOMIC DNA]</scope>
    <source>
        <strain evidence="8 9">DSM 17109</strain>
    </source>
</reference>
<comment type="subcellular location">
    <subcellularLocation>
        <location evidence="2 6">Bacterial flagellum basal body</location>
    </subcellularLocation>
</comment>
<evidence type="ECO:0000256" key="7">
    <source>
        <dbReference type="SAM" id="Phobius"/>
    </source>
</evidence>
<evidence type="ECO:0000256" key="2">
    <source>
        <dbReference type="ARBA" id="ARBA00004117"/>
    </source>
</evidence>
<gene>
    <name evidence="6" type="primary">flgI</name>
    <name evidence="8" type="ORF">CSC78_07580</name>
</gene>
<comment type="subunit">
    <text evidence="6">The basal body constitutes a major portion of the flagellar organelle and consists of four rings (L,P,S, and M) mounted on a central rod.</text>
</comment>
<dbReference type="NCBIfam" id="NF003676">
    <property type="entry name" value="PRK05303.1"/>
    <property type="match status" value="1"/>
</dbReference>
<dbReference type="Proteomes" id="UP000781710">
    <property type="component" value="Unassembled WGS sequence"/>
</dbReference>
<protein>
    <recommendedName>
        <fullName evidence="6">Flagellar P-ring protein</fullName>
    </recommendedName>
    <alternativeName>
        <fullName evidence="6">Basal body P-ring protein</fullName>
    </alternativeName>
</protein>
<evidence type="ECO:0000256" key="5">
    <source>
        <dbReference type="ARBA" id="ARBA00023143"/>
    </source>
</evidence>
<dbReference type="Pfam" id="PF02119">
    <property type="entry name" value="FlgI"/>
    <property type="match status" value="1"/>
</dbReference>
<feature type="transmembrane region" description="Helical" evidence="7">
    <location>
        <begin position="23"/>
        <end position="43"/>
    </location>
</feature>
<evidence type="ECO:0000256" key="3">
    <source>
        <dbReference type="ARBA" id="ARBA00008994"/>
    </source>
</evidence>
<dbReference type="EMBL" id="PDWW01000007">
    <property type="protein sequence ID" value="KAF1725840.1"/>
    <property type="molecule type" value="Genomic_DNA"/>
</dbReference>
<dbReference type="PANTHER" id="PTHR30381:SF0">
    <property type="entry name" value="FLAGELLAR P-RING PROTEIN"/>
    <property type="match status" value="1"/>
</dbReference>
<dbReference type="PRINTS" id="PR01010">
    <property type="entry name" value="FLGPRINGFLGI"/>
</dbReference>
<keyword evidence="8" id="KW-0966">Cell projection</keyword>
<keyword evidence="4" id="KW-0732">Signal</keyword>
<keyword evidence="7" id="KW-0812">Transmembrane</keyword>
<accession>A0ABQ6ZIR4</accession>
<evidence type="ECO:0000313" key="9">
    <source>
        <dbReference type="Proteomes" id="UP000781710"/>
    </source>
</evidence>
<evidence type="ECO:0000256" key="6">
    <source>
        <dbReference type="HAMAP-Rule" id="MF_00416"/>
    </source>
</evidence>
<keyword evidence="9" id="KW-1185">Reference proteome</keyword>
<dbReference type="InterPro" id="IPR001782">
    <property type="entry name" value="Flag_FlgI"/>
</dbReference>
<keyword evidence="7" id="KW-0472">Membrane</keyword>
<sequence>MAANDTNDAAPTPAKKPRRIDTYTLLGLLAWIGLVLICLAPAARAERIKDLAQVGGVRSNPLVGYGLVVGLDGSGDRTSQAPFTVQSLKNMLGELGVNVPANVNPQLKNVAAVAIHADLPAFAKPGQPIDITVSSIGNATSLRGGSLLMAPLRGADGEVYAIAQGNLVVGGFGAQGKDGSRVSVNVPSVGRIPNGATVERAIPNALDSGEGTITLNLHRADFTTVSRMVAALEQNFGAGNAYALDAVTVAVRAPADISRRINFLAQVENLELTPGSAPAKVIVNARTGTVVIGAQVQVMPAAVTHGSLTVTIAEAANVSQPNEFSRGGQTVVTPQSSVSVSQEGSRMFKFEGGTSLDEIVRAVNEVGAAPGDLIAILEALKQAGALRAELEVI</sequence>
<dbReference type="PANTHER" id="PTHR30381">
    <property type="entry name" value="FLAGELLAR P-RING PERIPLASMIC PROTEIN FLGI"/>
    <property type="match status" value="1"/>
</dbReference>
<keyword evidence="5 6" id="KW-0975">Bacterial flagellum</keyword>
<keyword evidence="8" id="KW-0969">Cilium</keyword>
<name>A0ABQ6ZIR4_9GAMM</name>